<reference evidence="1" key="3">
    <citation type="submission" date="2025-09" db="UniProtKB">
        <authorList>
            <consortium name="Ensembl"/>
        </authorList>
    </citation>
    <scope>IDENTIFICATION</scope>
</reference>
<reference evidence="1" key="2">
    <citation type="submission" date="2025-08" db="UniProtKB">
        <authorList>
            <consortium name="Ensembl"/>
        </authorList>
    </citation>
    <scope>IDENTIFICATION</scope>
</reference>
<evidence type="ECO:0008006" key="3">
    <source>
        <dbReference type="Google" id="ProtNLM"/>
    </source>
</evidence>
<sequence>MVSRSELRKLFPSADAVCFDVDSTVIREEGTDELAQMCGIEDAASEIPEAVRHVNLKDIGTGWPDYWVSLPGHSEPWVGQCLSKLLSRSA</sequence>
<dbReference type="OMA" id="EPWVGQC"/>
<keyword evidence="2" id="KW-1185">Reference proteome</keyword>
<dbReference type="SUPFAM" id="SSF56784">
    <property type="entry name" value="HAD-like"/>
    <property type="match status" value="1"/>
</dbReference>
<organism evidence="1 2">
    <name type="scientific">Pongo abelii</name>
    <name type="common">Sumatran orangutan</name>
    <name type="synonym">Pongo pygmaeus abelii</name>
    <dbReference type="NCBI Taxonomy" id="9601"/>
    <lineage>
        <taxon>Eukaryota</taxon>
        <taxon>Metazoa</taxon>
        <taxon>Chordata</taxon>
        <taxon>Craniata</taxon>
        <taxon>Vertebrata</taxon>
        <taxon>Euteleostomi</taxon>
        <taxon>Mammalia</taxon>
        <taxon>Eutheria</taxon>
        <taxon>Euarchontoglires</taxon>
        <taxon>Primates</taxon>
        <taxon>Haplorrhini</taxon>
        <taxon>Catarrhini</taxon>
        <taxon>Hominidae</taxon>
        <taxon>Pongo</taxon>
    </lineage>
</organism>
<dbReference type="Gene3D" id="3.40.50.1000">
    <property type="entry name" value="HAD superfamily/HAD-like"/>
    <property type="match status" value="1"/>
</dbReference>
<evidence type="ECO:0000313" key="2">
    <source>
        <dbReference type="Proteomes" id="UP000001595"/>
    </source>
</evidence>
<dbReference type="InterPro" id="IPR036412">
    <property type="entry name" value="HAD-like_sf"/>
</dbReference>
<reference evidence="2" key="1">
    <citation type="submission" date="2008-02" db="EMBL/GenBank/DDBJ databases">
        <title>A 6x draft sequence assembly of the Pongo pygmaeus abelii genome.</title>
        <authorList>
            <person name="Wilson R.K."/>
            <person name="Mardis E."/>
        </authorList>
    </citation>
    <scope>NUCLEOTIDE SEQUENCE [LARGE SCALE GENOMIC DNA]</scope>
</reference>
<dbReference type="HOGENOM" id="CLU_3055779_0_0_1"/>
<dbReference type="eggNOG" id="KOG1615">
    <property type="taxonomic scope" value="Eukaryota"/>
</dbReference>
<evidence type="ECO:0000313" key="1">
    <source>
        <dbReference type="Ensembl" id="ENSPPYP00000020409.2"/>
    </source>
</evidence>
<proteinExistence type="predicted"/>
<dbReference type="AlphaFoldDB" id="H2PP41"/>
<dbReference type="FunCoup" id="H2PP41">
    <property type="interactions" value="6"/>
</dbReference>
<dbReference type="InParanoid" id="H2PP41"/>
<dbReference type="Ensembl" id="ENSPPYT00000021213.2">
    <property type="protein sequence ID" value="ENSPPYP00000020409.2"/>
    <property type="gene ID" value="ENSPPYG00000018201.2"/>
</dbReference>
<accession>H2PP41</accession>
<protein>
    <recommendedName>
        <fullName evidence="3">Phosphoserine phosphatase</fullName>
    </recommendedName>
</protein>
<dbReference type="GeneTree" id="ENSGT00940000165518"/>
<dbReference type="Proteomes" id="UP000001595">
    <property type="component" value="Unplaced"/>
</dbReference>
<dbReference type="InterPro" id="IPR023214">
    <property type="entry name" value="HAD_sf"/>
</dbReference>
<name>H2PP41_PONAB</name>